<protein>
    <submittedName>
        <fullName evidence="4">Recombinase TnpX</fullName>
    </submittedName>
</protein>
<dbReference type="EMBL" id="NMTW01000007">
    <property type="protein sequence ID" value="PDX77048.1"/>
    <property type="molecule type" value="Genomic_DNA"/>
</dbReference>
<dbReference type="PANTHER" id="PTHR30461">
    <property type="entry name" value="DNA-INVERTASE FROM LAMBDOID PROPHAGE"/>
    <property type="match status" value="1"/>
</dbReference>
<dbReference type="InterPro" id="IPR025378">
    <property type="entry name" value="DUF4368"/>
</dbReference>
<accession>A0A2A7ADP4</accession>
<dbReference type="InterPro" id="IPR036162">
    <property type="entry name" value="Resolvase-like_N_sf"/>
</dbReference>
<dbReference type="Pfam" id="PF14287">
    <property type="entry name" value="DUF4368"/>
    <property type="match status" value="1"/>
</dbReference>
<dbReference type="InterPro" id="IPR038109">
    <property type="entry name" value="DNA_bind_recomb_sf"/>
</dbReference>
<feature type="domain" description="Resolvase/invertase-type recombinase catalytic" evidence="2">
    <location>
        <begin position="8"/>
        <end position="159"/>
    </location>
</feature>
<feature type="coiled-coil region" evidence="1">
    <location>
        <begin position="406"/>
        <end position="482"/>
    </location>
</feature>
<name>A0A2A7ADP4_9FIRM</name>
<evidence type="ECO:0000256" key="1">
    <source>
        <dbReference type="SAM" id="Coils"/>
    </source>
</evidence>
<evidence type="ECO:0000259" key="2">
    <source>
        <dbReference type="PROSITE" id="PS51736"/>
    </source>
</evidence>
<dbReference type="Gene3D" id="3.40.50.1390">
    <property type="entry name" value="Resolvase, N-terminal catalytic domain"/>
    <property type="match status" value="1"/>
</dbReference>
<gene>
    <name evidence="4" type="ORF">CGS56_01255</name>
</gene>
<dbReference type="Pfam" id="PF13408">
    <property type="entry name" value="Zn_ribbon_recom"/>
    <property type="match status" value="1"/>
</dbReference>
<comment type="caution">
    <text evidence="4">The sequence shown here is derived from an EMBL/GenBank/DDBJ whole genome shotgun (WGS) entry which is preliminary data.</text>
</comment>
<dbReference type="RefSeq" id="WP_097784781.1">
    <property type="nucleotide sequence ID" value="NZ_JBBNHN010000006.1"/>
</dbReference>
<organism evidence="4 5">
    <name type="scientific">Faecalibacterium prausnitzii</name>
    <dbReference type="NCBI Taxonomy" id="853"/>
    <lineage>
        <taxon>Bacteria</taxon>
        <taxon>Bacillati</taxon>
        <taxon>Bacillota</taxon>
        <taxon>Clostridia</taxon>
        <taxon>Eubacteriales</taxon>
        <taxon>Oscillospiraceae</taxon>
        <taxon>Faecalibacterium</taxon>
    </lineage>
</organism>
<feature type="domain" description="Recombinase" evidence="3">
    <location>
        <begin position="163"/>
        <end position="306"/>
    </location>
</feature>
<keyword evidence="1" id="KW-0175">Coiled coil</keyword>
<dbReference type="GO" id="GO:0003677">
    <property type="term" value="F:DNA binding"/>
    <property type="evidence" value="ECO:0007669"/>
    <property type="project" value="InterPro"/>
</dbReference>
<dbReference type="Pfam" id="PF00239">
    <property type="entry name" value="Resolvase"/>
    <property type="match status" value="1"/>
</dbReference>
<evidence type="ECO:0000313" key="4">
    <source>
        <dbReference type="EMBL" id="PDX77048.1"/>
    </source>
</evidence>
<dbReference type="PROSITE" id="PS51737">
    <property type="entry name" value="RECOMBINASE_DNA_BIND"/>
    <property type="match status" value="1"/>
</dbReference>
<sequence>MARKSERYPALYERLSHDDELQGESNSISNQKRILEDYAEQQGFANCVHFTDDGISGTRFDRPGFQKMIDEVKADRISVVIVKDMSRFGRDYLQVGTYMEVLRKHDTRLIALNDSVDTLKGDDEFTPFRNIMNEWYARDTSKKIRSAFQAKNLAGKHTSSSVPYGYLKSEQDKNQWVIDPVAAPIVQRIYRMAMEGKGPYQIANILSNEHIEIPAYYHQKLGIGLWKTREIKSPYRWGSSTIVHILTNPSYLGHTCNFKTRKHFKDKKSHYVDQDQWNIIKDTHEPIIDQETYDTVQRMRAGIRRYPDGWGEVHPLAGLLYCADCGSPMYIHRTGNGNRTANFSCSGYGKIPVGSKCASGHWVNADSVMKLIQETLREIVRFSKEDEEEFACIVRSEIENRQSSEMKGQKTRLTACQKRLDELETLLCKIYEDNILGKLPDKRYQILEAQYTKEQEALEAEIDSLQKKVDEYEQEQKSADKFIALVKKYQNFEELDAVMLNQFIYKIFVHERDYKGVANSPQTIEIYFNFVGKFGMQEINSPSEEERAALEEKERLRQKRHEAYLRRKASGWQDAYYQKTKAAKKAGIDAKKEAIRSEDRAKGVYYLPNQKYLETEPKGESA</sequence>
<evidence type="ECO:0000313" key="5">
    <source>
        <dbReference type="Proteomes" id="UP000220157"/>
    </source>
</evidence>
<dbReference type="Gene3D" id="3.90.1750.20">
    <property type="entry name" value="Putative Large Serine Recombinase, Chain B, Domain 2"/>
    <property type="match status" value="1"/>
</dbReference>
<dbReference type="CDD" id="cd03770">
    <property type="entry name" value="SR_TndX_transposase"/>
    <property type="match status" value="1"/>
</dbReference>
<dbReference type="InterPro" id="IPR025827">
    <property type="entry name" value="Zn_ribbon_recom_dom"/>
</dbReference>
<dbReference type="SMART" id="SM00857">
    <property type="entry name" value="Resolvase"/>
    <property type="match status" value="1"/>
</dbReference>
<dbReference type="InterPro" id="IPR006119">
    <property type="entry name" value="Resolv_N"/>
</dbReference>
<dbReference type="InterPro" id="IPR011109">
    <property type="entry name" value="DNA_bind_recombinase_dom"/>
</dbReference>
<dbReference type="Pfam" id="PF07508">
    <property type="entry name" value="Recombinase"/>
    <property type="match status" value="1"/>
</dbReference>
<reference evidence="4 5" key="1">
    <citation type="journal article" date="2017" name="Front. Microbiol.">
        <title>New Insights into the Diversity of the Genus Faecalibacterium.</title>
        <authorList>
            <person name="Benevides L."/>
            <person name="Burman S."/>
            <person name="Martin R."/>
            <person name="Robert V."/>
            <person name="Thomas M."/>
            <person name="Miquel S."/>
            <person name="Chain F."/>
            <person name="Sokol H."/>
            <person name="Bermudez-Humaran L.G."/>
            <person name="Morrison M."/>
            <person name="Langella P."/>
            <person name="Azevedo V.A."/>
            <person name="Chatel J.M."/>
            <person name="Soares S."/>
        </authorList>
    </citation>
    <scope>NUCLEOTIDE SEQUENCE [LARGE SCALE GENOMIC DNA]</scope>
    <source>
        <strain evidence="4 5">CNCM I 4573</strain>
    </source>
</reference>
<dbReference type="PROSITE" id="PS51736">
    <property type="entry name" value="RECOMBINASES_3"/>
    <property type="match status" value="1"/>
</dbReference>
<dbReference type="PANTHER" id="PTHR30461:SF23">
    <property type="entry name" value="DNA RECOMBINASE-RELATED"/>
    <property type="match status" value="1"/>
</dbReference>
<proteinExistence type="predicted"/>
<dbReference type="GO" id="GO:0000150">
    <property type="term" value="F:DNA strand exchange activity"/>
    <property type="evidence" value="ECO:0007669"/>
    <property type="project" value="InterPro"/>
</dbReference>
<dbReference type="Proteomes" id="UP000220157">
    <property type="component" value="Unassembled WGS sequence"/>
</dbReference>
<dbReference type="InterPro" id="IPR050639">
    <property type="entry name" value="SSR_resolvase"/>
</dbReference>
<dbReference type="SUPFAM" id="SSF53041">
    <property type="entry name" value="Resolvase-like"/>
    <property type="match status" value="1"/>
</dbReference>
<evidence type="ECO:0000259" key="3">
    <source>
        <dbReference type="PROSITE" id="PS51737"/>
    </source>
</evidence>
<dbReference type="AlphaFoldDB" id="A0A2A7ADP4"/>